<dbReference type="AlphaFoldDB" id="A0A9Q1J3N7"/>
<name>A0A9Q1J3N7_SYNKA</name>
<proteinExistence type="predicted"/>
<dbReference type="PANTHER" id="PTHR31025:SF27">
    <property type="entry name" value="SI:CH211-193K19.2-RELATED"/>
    <property type="match status" value="1"/>
</dbReference>
<comment type="caution">
    <text evidence="1">The sequence shown here is derived from an EMBL/GenBank/DDBJ whole genome shotgun (WGS) entry which is preliminary data.</text>
</comment>
<dbReference type="OrthoDB" id="6512834at2759"/>
<sequence length="146" mass="16627">MYLGEDVSCLIKEYLVVQKDEAELELAKTTMGLFVLREKQGPLCEPVEIGIIIDGVEVLSELSSVASACAMLFGLIYSLDLKYPDELKYSFETFQKIVMDIESRKMSKRVVQKDEAELELAKTTMGLFVLREKQGPLCEPVDWHHY</sequence>
<keyword evidence="2" id="KW-1185">Reference proteome</keyword>
<dbReference type="EMBL" id="JAINUF010000004">
    <property type="protein sequence ID" value="KAJ8364926.1"/>
    <property type="molecule type" value="Genomic_DNA"/>
</dbReference>
<gene>
    <name evidence="1" type="ORF">SKAU_G00137570</name>
</gene>
<organism evidence="1 2">
    <name type="scientific">Synaphobranchus kaupii</name>
    <name type="common">Kaup's arrowtooth eel</name>
    <dbReference type="NCBI Taxonomy" id="118154"/>
    <lineage>
        <taxon>Eukaryota</taxon>
        <taxon>Metazoa</taxon>
        <taxon>Chordata</taxon>
        <taxon>Craniata</taxon>
        <taxon>Vertebrata</taxon>
        <taxon>Euteleostomi</taxon>
        <taxon>Actinopterygii</taxon>
        <taxon>Neopterygii</taxon>
        <taxon>Teleostei</taxon>
        <taxon>Anguilliformes</taxon>
        <taxon>Synaphobranchidae</taxon>
        <taxon>Synaphobranchus</taxon>
    </lineage>
</organism>
<dbReference type="PANTHER" id="PTHR31025">
    <property type="entry name" value="SI:CH211-196P9.1-RELATED"/>
    <property type="match status" value="1"/>
</dbReference>
<dbReference type="Proteomes" id="UP001152622">
    <property type="component" value="Chromosome 4"/>
</dbReference>
<evidence type="ECO:0000313" key="1">
    <source>
        <dbReference type="EMBL" id="KAJ8364926.1"/>
    </source>
</evidence>
<reference evidence="1" key="1">
    <citation type="journal article" date="2023" name="Science">
        <title>Genome structures resolve the early diversification of teleost fishes.</title>
        <authorList>
            <person name="Parey E."/>
            <person name="Louis A."/>
            <person name="Montfort J."/>
            <person name="Bouchez O."/>
            <person name="Roques C."/>
            <person name="Iampietro C."/>
            <person name="Lluch J."/>
            <person name="Castinel A."/>
            <person name="Donnadieu C."/>
            <person name="Desvignes T."/>
            <person name="Floi Bucao C."/>
            <person name="Jouanno E."/>
            <person name="Wen M."/>
            <person name="Mejri S."/>
            <person name="Dirks R."/>
            <person name="Jansen H."/>
            <person name="Henkel C."/>
            <person name="Chen W.J."/>
            <person name="Zahm M."/>
            <person name="Cabau C."/>
            <person name="Klopp C."/>
            <person name="Thompson A.W."/>
            <person name="Robinson-Rechavi M."/>
            <person name="Braasch I."/>
            <person name="Lecointre G."/>
            <person name="Bobe J."/>
            <person name="Postlethwait J.H."/>
            <person name="Berthelot C."/>
            <person name="Roest Crollius H."/>
            <person name="Guiguen Y."/>
        </authorList>
    </citation>
    <scope>NUCLEOTIDE SEQUENCE</scope>
    <source>
        <strain evidence="1">WJC10195</strain>
    </source>
</reference>
<evidence type="ECO:0000313" key="2">
    <source>
        <dbReference type="Proteomes" id="UP001152622"/>
    </source>
</evidence>
<accession>A0A9Q1J3N7</accession>
<protein>
    <submittedName>
        <fullName evidence="1">Uncharacterized protein</fullName>
    </submittedName>
</protein>